<name>A0ABQ8RUY4_PERAM</name>
<comment type="subunit">
    <text evidence="1">Self-associates forming complexes of several hundred monomers.</text>
</comment>
<gene>
    <name evidence="7" type="ORF">ANN_28094</name>
</gene>
<feature type="non-terminal residue" evidence="7">
    <location>
        <position position="119"/>
    </location>
</feature>
<evidence type="ECO:0000256" key="3">
    <source>
        <dbReference type="ARBA" id="ARBA00023015"/>
    </source>
</evidence>
<dbReference type="Proteomes" id="UP001148838">
    <property type="component" value="Unassembled WGS sequence"/>
</dbReference>
<dbReference type="PANTHER" id="PTHR21411">
    <property type="entry name" value="APONTIC"/>
    <property type="match status" value="1"/>
</dbReference>
<evidence type="ECO:0000313" key="8">
    <source>
        <dbReference type="Proteomes" id="UP001148838"/>
    </source>
</evidence>
<protein>
    <recommendedName>
        <fullName evidence="2">Regulatory protein zeste</fullName>
    </recommendedName>
</protein>
<evidence type="ECO:0000313" key="7">
    <source>
        <dbReference type="EMBL" id="KAJ4425478.1"/>
    </source>
</evidence>
<evidence type="ECO:0000256" key="1">
    <source>
        <dbReference type="ARBA" id="ARBA00011764"/>
    </source>
</evidence>
<dbReference type="InterPro" id="IPR028002">
    <property type="entry name" value="Myb_DNA-bind_5"/>
</dbReference>
<accession>A0ABQ8RUY4</accession>
<keyword evidence="8" id="KW-1185">Reference proteome</keyword>
<evidence type="ECO:0000259" key="6">
    <source>
        <dbReference type="Pfam" id="PF13873"/>
    </source>
</evidence>
<feature type="non-terminal residue" evidence="7">
    <location>
        <position position="1"/>
    </location>
</feature>
<keyword evidence="3" id="KW-0805">Transcription regulation</keyword>
<dbReference type="EMBL" id="JAJSOF020000043">
    <property type="protein sequence ID" value="KAJ4425478.1"/>
    <property type="molecule type" value="Genomic_DNA"/>
</dbReference>
<dbReference type="Pfam" id="PF13873">
    <property type="entry name" value="Myb_DNA-bind_5"/>
    <property type="match status" value="1"/>
</dbReference>
<keyword evidence="4" id="KW-0804">Transcription</keyword>
<evidence type="ECO:0000256" key="5">
    <source>
        <dbReference type="ARBA" id="ARBA00025466"/>
    </source>
</evidence>
<organism evidence="7 8">
    <name type="scientific">Periplaneta americana</name>
    <name type="common">American cockroach</name>
    <name type="synonym">Blatta americana</name>
    <dbReference type="NCBI Taxonomy" id="6978"/>
    <lineage>
        <taxon>Eukaryota</taxon>
        <taxon>Metazoa</taxon>
        <taxon>Ecdysozoa</taxon>
        <taxon>Arthropoda</taxon>
        <taxon>Hexapoda</taxon>
        <taxon>Insecta</taxon>
        <taxon>Pterygota</taxon>
        <taxon>Neoptera</taxon>
        <taxon>Polyneoptera</taxon>
        <taxon>Dictyoptera</taxon>
        <taxon>Blattodea</taxon>
        <taxon>Blattoidea</taxon>
        <taxon>Blattidae</taxon>
        <taxon>Blattinae</taxon>
        <taxon>Periplaneta</taxon>
    </lineage>
</organism>
<feature type="domain" description="Myb/SANT-like DNA-binding" evidence="6">
    <location>
        <begin position="6"/>
        <end position="69"/>
    </location>
</feature>
<evidence type="ECO:0000256" key="4">
    <source>
        <dbReference type="ARBA" id="ARBA00023163"/>
    </source>
</evidence>
<sequence length="119" mass="13902">LFQALLKEIIRDDLNIIECKVTDTNTNKAKSRVWQKVHNRFTELNVRDRTLTELKQQWRCMKLDAKKSVSMYRQAIHQTGGGPKPPSPSNDVAEVMEMIPLEFEVDENEFDSDYHQPII</sequence>
<comment type="function">
    <text evidence="5">Involved in transvection phenomena (= synapsis-dependent gene expression), where the synaptic pairing of chromosomes carrying genes with which zeste interacts influences the expression of these genes. Zeste binds to DNA and stimulates transcription from a nearby promoter.</text>
</comment>
<comment type="caution">
    <text evidence="7">The sequence shown here is derived from an EMBL/GenBank/DDBJ whole genome shotgun (WGS) entry which is preliminary data.</text>
</comment>
<proteinExistence type="predicted"/>
<dbReference type="PANTHER" id="PTHR21411:SF0">
    <property type="entry name" value="REGULATORY PROTEIN ZESTE"/>
    <property type="match status" value="1"/>
</dbReference>
<reference evidence="7 8" key="1">
    <citation type="journal article" date="2022" name="Allergy">
        <title>Genome assembly and annotation of Periplaneta americana reveal a comprehensive cockroach allergen profile.</title>
        <authorList>
            <person name="Wang L."/>
            <person name="Xiong Q."/>
            <person name="Saelim N."/>
            <person name="Wang L."/>
            <person name="Nong W."/>
            <person name="Wan A.T."/>
            <person name="Shi M."/>
            <person name="Liu X."/>
            <person name="Cao Q."/>
            <person name="Hui J.H.L."/>
            <person name="Sookrung N."/>
            <person name="Leung T.F."/>
            <person name="Tungtrongchitr A."/>
            <person name="Tsui S.K.W."/>
        </authorList>
    </citation>
    <scope>NUCLEOTIDE SEQUENCE [LARGE SCALE GENOMIC DNA]</scope>
    <source>
        <strain evidence="7">PWHHKU_190912</strain>
    </source>
</reference>
<evidence type="ECO:0000256" key="2">
    <source>
        <dbReference type="ARBA" id="ARBA00016807"/>
    </source>
</evidence>